<reference evidence="2" key="1">
    <citation type="journal article" date="2013" name="Stand. Genomic Sci.">
        <title>Genome sequence of the thermophilic fresh-water bacterium Spirochaeta caldaria type strain (H1(T)), reclassification of Spirochaeta caldaria, Spirochaeta stenostrepta, and Spirochaeta zuelzerae in the genus Treponema as Treponema caldaria comb. nov., Treponema stenostrepta comb. nov., and Treponema zuelzerae comb. nov., and emendation of the genus Treponema.</title>
        <authorList>
            <person name="Abt B."/>
            <person name="Goker M."/>
            <person name="Scheuner C."/>
            <person name="Han C."/>
            <person name="Lu M."/>
            <person name="Misra M."/>
            <person name="Lapidus A."/>
            <person name="Nolan M."/>
            <person name="Lucas S."/>
            <person name="Hammon N."/>
            <person name="Deshpande S."/>
            <person name="Cheng J.F."/>
            <person name="Tapia R."/>
            <person name="Goodwin L.A."/>
            <person name="Pitluck S."/>
            <person name="Liolios K."/>
            <person name="Pagani I."/>
            <person name="Ivanova N."/>
            <person name="Mavromatis K."/>
            <person name="Mikhailova N."/>
            <person name="Huntemann M."/>
            <person name="Pati A."/>
            <person name="Chen A."/>
            <person name="Palaniappan K."/>
            <person name="Land M."/>
            <person name="Hauser L."/>
            <person name="Jeffries C.D."/>
            <person name="Rohde M."/>
            <person name="Spring S."/>
            <person name="Gronow S."/>
            <person name="Detter J.C."/>
            <person name="Bristow J."/>
            <person name="Eisen J.A."/>
            <person name="Markowitz V."/>
            <person name="Hugenholtz P."/>
            <person name="Kyrpides N.C."/>
            <person name="Woyke T."/>
            <person name="Klenk H.P."/>
        </authorList>
    </citation>
    <scope>NUCLEOTIDE SEQUENCE</scope>
    <source>
        <strain evidence="2">ATCC 51460 / DSM 7334 / H1</strain>
    </source>
</reference>
<keyword evidence="2" id="KW-1185">Reference proteome</keyword>
<dbReference type="STRING" id="744872.Spica_2712"/>
<evidence type="ECO:0000313" key="1">
    <source>
        <dbReference type="EMBL" id="AEJ20809.1"/>
    </source>
</evidence>
<dbReference type="Pfam" id="PF00702">
    <property type="entry name" value="Hydrolase"/>
    <property type="match status" value="1"/>
</dbReference>
<dbReference type="Proteomes" id="UP000000503">
    <property type="component" value="Chromosome"/>
</dbReference>
<protein>
    <submittedName>
        <fullName evidence="1">HAD-superfamily hydrolase, subfamily IA, variant 3</fullName>
    </submittedName>
</protein>
<dbReference type="PANTHER" id="PTHR12725:SF117">
    <property type="entry name" value="HALOACID DEHALOGENASE-LIKE HYDROLASE"/>
    <property type="match status" value="1"/>
</dbReference>
<dbReference type="PRINTS" id="PR00413">
    <property type="entry name" value="HADHALOGNASE"/>
</dbReference>
<keyword evidence="1" id="KW-0378">Hydrolase</keyword>
<dbReference type="SFLD" id="SFLDG01129">
    <property type="entry name" value="C1.5:_HAD__Beta-PGM__Phosphata"/>
    <property type="match status" value="1"/>
</dbReference>
<dbReference type="RefSeq" id="WP_013970087.1">
    <property type="nucleotide sequence ID" value="NC_015732.1"/>
</dbReference>
<dbReference type="EMBL" id="CP002868">
    <property type="protein sequence ID" value="AEJ20809.1"/>
    <property type="molecule type" value="Genomic_DNA"/>
</dbReference>
<dbReference type="InterPro" id="IPR023214">
    <property type="entry name" value="HAD_sf"/>
</dbReference>
<dbReference type="OrthoDB" id="9807630at2"/>
<dbReference type="HOGENOM" id="CLU_059493_2_1_12"/>
<gene>
    <name evidence="1" type="ordered locus">Spica_2712</name>
</gene>
<dbReference type="KEGG" id="scd:Spica_2712"/>
<accession>F8F119</accession>
<sequence length="210" mass="24485">MISYLLFDLDNTLYSSSFGLEKAVGERIRRFTAQFLGVSEEEAVRRRQARIALYGTTLEWLMAEEGLTDIETYYRAIHPEGEEANLYPDPQVRAFIEQLPYPKAILTNSPIEHAQRIIKKLEMEGLFTHIFDIRWNGLQGKPQPEAFYRVLQALGKNPQEVLFIDDYPSYVKGYLDIGGRGVLLDEEDLHQDYPYERINSIYELQRFLEP</sequence>
<dbReference type="InterPro" id="IPR036412">
    <property type="entry name" value="HAD-like_sf"/>
</dbReference>
<proteinExistence type="predicted"/>
<dbReference type="PANTHER" id="PTHR12725">
    <property type="entry name" value="HALOACID DEHALOGENASE-LIKE HYDROLASE"/>
    <property type="match status" value="1"/>
</dbReference>
<dbReference type="SUPFAM" id="SSF56784">
    <property type="entry name" value="HAD-like"/>
    <property type="match status" value="1"/>
</dbReference>
<evidence type="ECO:0000313" key="2">
    <source>
        <dbReference type="Proteomes" id="UP000000503"/>
    </source>
</evidence>
<dbReference type="GO" id="GO:0016787">
    <property type="term" value="F:hydrolase activity"/>
    <property type="evidence" value="ECO:0007669"/>
    <property type="project" value="UniProtKB-KW"/>
</dbReference>
<dbReference type="Gene3D" id="1.10.150.450">
    <property type="match status" value="1"/>
</dbReference>
<dbReference type="AlphaFoldDB" id="F8F119"/>
<dbReference type="eggNOG" id="COG1011">
    <property type="taxonomic scope" value="Bacteria"/>
</dbReference>
<name>F8F119_GRAC1</name>
<dbReference type="InterPro" id="IPR010237">
    <property type="entry name" value="Pyr-5-nucltdase"/>
</dbReference>
<dbReference type="SFLD" id="SFLDG01132">
    <property type="entry name" value="C1.5.3:_5'-Nucleotidase_Like"/>
    <property type="match status" value="1"/>
</dbReference>
<dbReference type="Gene3D" id="3.40.50.1000">
    <property type="entry name" value="HAD superfamily/HAD-like"/>
    <property type="match status" value="1"/>
</dbReference>
<dbReference type="NCBIfam" id="TIGR01509">
    <property type="entry name" value="HAD-SF-IA-v3"/>
    <property type="match status" value="1"/>
</dbReference>
<organism evidence="1 2">
    <name type="scientific">Gracilinema caldarium (strain ATCC 51460 / DSM 7334 / H1)</name>
    <name type="common">Treponema caldarium</name>
    <dbReference type="NCBI Taxonomy" id="744872"/>
    <lineage>
        <taxon>Bacteria</taxon>
        <taxon>Pseudomonadati</taxon>
        <taxon>Spirochaetota</taxon>
        <taxon>Spirochaetia</taxon>
        <taxon>Spirochaetales</taxon>
        <taxon>Breznakiellaceae</taxon>
        <taxon>Gracilinema</taxon>
    </lineage>
</organism>
<dbReference type="InterPro" id="IPR006439">
    <property type="entry name" value="HAD-SF_hydro_IA"/>
</dbReference>
<dbReference type="SFLD" id="SFLDS00003">
    <property type="entry name" value="Haloacid_Dehalogenase"/>
    <property type="match status" value="1"/>
</dbReference>